<proteinExistence type="predicted"/>
<dbReference type="EMBL" id="CADCTN010000219">
    <property type="protein sequence ID" value="CAA9270592.1"/>
    <property type="molecule type" value="Genomic_DNA"/>
</dbReference>
<name>A0A6J4J4Y1_9ACTN</name>
<feature type="compositionally biased region" description="Gly residues" evidence="1">
    <location>
        <begin position="1"/>
        <end position="11"/>
    </location>
</feature>
<organism evidence="2">
    <name type="scientific">uncultured Blastococcus sp</name>
    <dbReference type="NCBI Taxonomy" id="217144"/>
    <lineage>
        <taxon>Bacteria</taxon>
        <taxon>Bacillati</taxon>
        <taxon>Actinomycetota</taxon>
        <taxon>Actinomycetes</taxon>
        <taxon>Geodermatophilales</taxon>
        <taxon>Geodermatophilaceae</taxon>
        <taxon>Blastococcus</taxon>
        <taxon>environmental samples</taxon>
    </lineage>
</organism>
<feature type="non-terminal residue" evidence="2">
    <location>
        <position position="1"/>
    </location>
</feature>
<reference evidence="2" key="1">
    <citation type="submission" date="2020-02" db="EMBL/GenBank/DDBJ databases">
        <authorList>
            <person name="Meier V. D."/>
        </authorList>
    </citation>
    <scope>NUCLEOTIDE SEQUENCE</scope>
    <source>
        <strain evidence="2">AVDCRST_MAG52</strain>
    </source>
</reference>
<feature type="non-terminal residue" evidence="2">
    <location>
        <position position="38"/>
    </location>
</feature>
<dbReference type="AlphaFoldDB" id="A0A6J4J4Y1"/>
<evidence type="ECO:0000313" key="2">
    <source>
        <dbReference type="EMBL" id="CAA9270592.1"/>
    </source>
</evidence>
<accession>A0A6J4J4Y1</accession>
<protein>
    <submittedName>
        <fullName evidence="2">Uncharacterized protein</fullName>
    </submittedName>
</protein>
<feature type="compositionally biased region" description="Basic residues" evidence="1">
    <location>
        <begin position="23"/>
        <end position="32"/>
    </location>
</feature>
<sequence>APLRWAGGGRVPGDRWPVGARAPRGRLLRHRPASLPRV</sequence>
<evidence type="ECO:0000256" key="1">
    <source>
        <dbReference type="SAM" id="MobiDB-lite"/>
    </source>
</evidence>
<feature type="region of interest" description="Disordered" evidence="1">
    <location>
        <begin position="1"/>
        <end position="38"/>
    </location>
</feature>
<gene>
    <name evidence="2" type="ORF">AVDCRST_MAG52-3211</name>
</gene>